<evidence type="ECO:0000256" key="1">
    <source>
        <dbReference type="SAM" id="MobiDB-lite"/>
    </source>
</evidence>
<dbReference type="InterPro" id="IPR041966">
    <property type="entry name" value="LOTUS-like"/>
</dbReference>
<accession>A0AA39YNA9</accession>
<evidence type="ECO:0000313" key="4">
    <source>
        <dbReference type="Proteomes" id="UP001174936"/>
    </source>
</evidence>
<dbReference type="Pfam" id="PF01936">
    <property type="entry name" value="NYN"/>
    <property type="match status" value="1"/>
</dbReference>
<proteinExistence type="predicted"/>
<dbReference type="PANTHER" id="PTHR35811:SF1">
    <property type="entry name" value="HTH OST-TYPE DOMAIN-CONTAINING PROTEIN"/>
    <property type="match status" value="1"/>
</dbReference>
<organism evidence="3 4">
    <name type="scientific">Cercophora newfieldiana</name>
    <dbReference type="NCBI Taxonomy" id="92897"/>
    <lineage>
        <taxon>Eukaryota</taxon>
        <taxon>Fungi</taxon>
        <taxon>Dikarya</taxon>
        <taxon>Ascomycota</taxon>
        <taxon>Pezizomycotina</taxon>
        <taxon>Sordariomycetes</taxon>
        <taxon>Sordariomycetidae</taxon>
        <taxon>Sordariales</taxon>
        <taxon>Lasiosphaeriaceae</taxon>
        <taxon>Cercophora</taxon>
    </lineage>
</organism>
<dbReference type="Gene3D" id="3.30.420.610">
    <property type="entry name" value="LOTUS domain-like"/>
    <property type="match status" value="1"/>
</dbReference>
<comment type="caution">
    <text evidence="3">The sequence shown here is derived from an EMBL/GenBank/DDBJ whole genome shotgun (WGS) entry which is preliminary data.</text>
</comment>
<feature type="region of interest" description="Disordered" evidence="1">
    <location>
        <begin position="158"/>
        <end position="209"/>
    </location>
</feature>
<dbReference type="InterPro" id="IPR021139">
    <property type="entry name" value="NYN"/>
</dbReference>
<dbReference type="EMBL" id="JAULSV010000001">
    <property type="protein sequence ID" value="KAK0655030.1"/>
    <property type="molecule type" value="Genomic_DNA"/>
</dbReference>
<dbReference type="CDD" id="cd10146">
    <property type="entry name" value="LabA_like_C"/>
    <property type="match status" value="1"/>
</dbReference>
<reference evidence="3" key="1">
    <citation type="submission" date="2023-06" db="EMBL/GenBank/DDBJ databases">
        <title>Genome-scale phylogeny and comparative genomics of the fungal order Sordariales.</title>
        <authorList>
            <consortium name="Lawrence Berkeley National Laboratory"/>
            <person name="Hensen N."/>
            <person name="Bonometti L."/>
            <person name="Westerberg I."/>
            <person name="Brannstrom I.O."/>
            <person name="Guillou S."/>
            <person name="Cros-Aarteil S."/>
            <person name="Calhoun S."/>
            <person name="Haridas S."/>
            <person name="Kuo A."/>
            <person name="Mondo S."/>
            <person name="Pangilinan J."/>
            <person name="Riley R."/>
            <person name="Labutti K."/>
            <person name="Andreopoulos B."/>
            <person name="Lipzen A."/>
            <person name="Chen C."/>
            <person name="Yanf M."/>
            <person name="Daum C."/>
            <person name="Ng V."/>
            <person name="Clum A."/>
            <person name="Steindorff A."/>
            <person name="Ohm R."/>
            <person name="Martin F."/>
            <person name="Silar P."/>
            <person name="Natvig D."/>
            <person name="Lalanne C."/>
            <person name="Gautier V."/>
            <person name="Ament-Velasquez S.L."/>
            <person name="Kruys A."/>
            <person name="Hutchinson M.I."/>
            <person name="Powell A.J."/>
            <person name="Barry K."/>
            <person name="Miller A.N."/>
            <person name="Grigoriev I.V."/>
            <person name="Debuchy R."/>
            <person name="Gladieux P."/>
            <person name="Thoren M.H."/>
            <person name="Johannesson H."/>
        </authorList>
    </citation>
    <scope>NUCLEOTIDE SEQUENCE</scope>
    <source>
        <strain evidence="3">SMH2532-1</strain>
    </source>
</reference>
<protein>
    <submittedName>
        <fullName evidence="3">NYN domain-containing protein</fullName>
    </submittedName>
</protein>
<dbReference type="GO" id="GO:0004540">
    <property type="term" value="F:RNA nuclease activity"/>
    <property type="evidence" value="ECO:0007669"/>
    <property type="project" value="InterPro"/>
</dbReference>
<dbReference type="PROSITE" id="PS51644">
    <property type="entry name" value="HTH_OST"/>
    <property type="match status" value="1"/>
</dbReference>
<gene>
    <name evidence="3" type="ORF">B0T16DRAFT_396061</name>
</gene>
<sequence length="287" mass="31695">MTTETNVKLAVLIDADNAQPSVANALLAEIAKYGTAYVRRAYGDWTGTSLKGWKERLLAESIQPIQQFAYTQGKNATDSAMIIDAMDLLYTNRFDGFCLVSSDSDFTRLASRIRESGLVVYGFGERKTPKPFVAACDKFIYFDILKATGFAPIPAEQTLIPGLPQPPNNIDTDMPSREKRARPYSGPLESPSAKMQKMDHRPTPDTVSDPNLANQLRSAVEAASDEDGWANLAKVGSLMTKRYPDFDQRTYGYSKLVDLFAASNLFDIDRRPTPGEGKGIVVYVREG</sequence>
<dbReference type="Pfam" id="PF12872">
    <property type="entry name" value="OST-HTH"/>
    <property type="match status" value="1"/>
</dbReference>
<feature type="domain" description="HTH OST-type" evidence="2">
    <location>
        <begin position="208"/>
        <end position="286"/>
    </location>
</feature>
<keyword evidence="4" id="KW-1185">Reference proteome</keyword>
<dbReference type="InterPro" id="IPR025605">
    <property type="entry name" value="OST-HTH/LOTUS_dom"/>
</dbReference>
<dbReference type="CDD" id="cd11297">
    <property type="entry name" value="PIN_LabA-like_N_1"/>
    <property type="match status" value="1"/>
</dbReference>
<name>A0AA39YNA9_9PEZI</name>
<dbReference type="Gene3D" id="3.40.50.1010">
    <property type="entry name" value="5'-nuclease"/>
    <property type="match status" value="1"/>
</dbReference>
<evidence type="ECO:0000259" key="2">
    <source>
        <dbReference type="PROSITE" id="PS51644"/>
    </source>
</evidence>
<dbReference type="Proteomes" id="UP001174936">
    <property type="component" value="Unassembled WGS sequence"/>
</dbReference>
<dbReference type="PANTHER" id="PTHR35811">
    <property type="entry name" value="SLR1870 PROTEIN"/>
    <property type="match status" value="1"/>
</dbReference>
<dbReference type="AlphaFoldDB" id="A0AA39YNA9"/>
<evidence type="ECO:0000313" key="3">
    <source>
        <dbReference type="EMBL" id="KAK0655030.1"/>
    </source>
</evidence>